<dbReference type="AlphaFoldDB" id="A0A2T7PAE0"/>
<evidence type="ECO:0000313" key="2">
    <source>
        <dbReference type="EMBL" id="PVD30387.1"/>
    </source>
</evidence>
<feature type="region of interest" description="Disordered" evidence="1">
    <location>
        <begin position="37"/>
        <end position="82"/>
    </location>
</feature>
<evidence type="ECO:0000256" key="1">
    <source>
        <dbReference type="SAM" id="MobiDB-lite"/>
    </source>
</evidence>
<keyword evidence="3" id="KW-1185">Reference proteome</keyword>
<feature type="compositionally biased region" description="Pro residues" evidence="1">
    <location>
        <begin position="44"/>
        <end position="77"/>
    </location>
</feature>
<dbReference type="EMBL" id="PZQS01000005">
    <property type="protein sequence ID" value="PVD30387.1"/>
    <property type="molecule type" value="Genomic_DNA"/>
</dbReference>
<gene>
    <name evidence="2" type="ORF">C0Q70_09653</name>
</gene>
<dbReference type="Proteomes" id="UP000245119">
    <property type="component" value="Linkage Group LG5"/>
</dbReference>
<accession>A0A2T7PAE0</accession>
<reference evidence="2 3" key="1">
    <citation type="submission" date="2018-04" db="EMBL/GenBank/DDBJ databases">
        <title>The genome of golden apple snail Pomacea canaliculata provides insight into stress tolerance and invasive adaptation.</title>
        <authorList>
            <person name="Liu C."/>
            <person name="Liu B."/>
            <person name="Ren Y."/>
            <person name="Zhang Y."/>
            <person name="Wang H."/>
            <person name="Li S."/>
            <person name="Jiang F."/>
            <person name="Yin L."/>
            <person name="Zhang G."/>
            <person name="Qian W."/>
            <person name="Fan W."/>
        </authorList>
    </citation>
    <scope>NUCLEOTIDE SEQUENCE [LARGE SCALE GENOMIC DNA]</scope>
    <source>
        <strain evidence="2">SZHN2017</strain>
        <tissue evidence="2">Muscle</tissue>
    </source>
</reference>
<protein>
    <submittedName>
        <fullName evidence="2">Uncharacterized protein</fullName>
    </submittedName>
</protein>
<evidence type="ECO:0000313" key="3">
    <source>
        <dbReference type="Proteomes" id="UP000245119"/>
    </source>
</evidence>
<organism evidence="2 3">
    <name type="scientific">Pomacea canaliculata</name>
    <name type="common">Golden apple snail</name>
    <dbReference type="NCBI Taxonomy" id="400727"/>
    <lineage>
        <taxon>Eukaryota</taxon>
        <taxon>Metazoa</taxon>
        <taxon>Spiralia</taxon>
        <taxon>Lophotrochozoa</taxon>
        <taxon>Mollusca</taxon>
        <taxon>Gastropoda</taxon>
        <taxon>Caenogastropoda</taxon>
        <taxon>Architaenioglossa</taxon>
        <taxon>Ampullarioidea</taxon>
        <taxon>Ampullariidae</taxon>
        <taxon>Pomacea</taxon>
    </lineage>
</organism>
<comment type="caution">
    <text evidence="2">The sequence shown here is derived from an EMBL/GenBank/DDBJ whole genome shotgun (WGS) entry which is preliminary data.</text>
</comment>
<sequence>MYSDGGENNKAASTLSSPISLWNAALVAKKRLPLKLLRHTTPSASPPPQPLPPPTPLLPLPQLPLPPPLPIPPPPPQNGIMVHHTHSQVTKASKLIQGCMSGDGRSCRSLQCQHTVGKV</sequence>
<proteinExistence type="predicted"/>
<name>A0A2T7PAE0_POMCA</name>